<keyword evidence="10" id="KW-0325">Glycoprotein</keyword>
<feature type="transmembrane region" description="Helical" evidence="13">
    <location>
        <begin position="260"/>
        <end position="281"/>
    </location>
</feature>
<dbReference type="InterPro" id="IPR017452">
    <property type="entry name" value="GPCR_Rhodpsn_7TM"/>
</dbReference>
<evidence type="ECO:0000256" key="4">
    <source>
        <dbReference type="ARBA" id="ARBA00022692"/>
    </source>
</evidence>
<evidence type="ECO:0000256" key="1">
    <source>
        <dbReference type="ARBA" id="ARBA00004651"/>
    </source>
</evidence>
<keyword evidence="16" id="KW-1185">Reference proteome</keyword>
<evidence type="ECO:0000259" key="14">
    <source>
        <dbReference type="PROSITE" id="PS50262"/>
    </source>
</evidence>
<dbReference type="PROSITE" id="PS50262">
    <property type="entry name" value="G_PROTEIN_RECEP_F1_2"/>
    <property type="match status" value="1"/>
</dbReference>
<dbReference type="CDD" id="cd15134">
    <property type="entry name" value="7tmA_capaR"/>
    <property type="match status" value="1"/>
</dbReference>
<evidence type="ECO:0000256" key="2">
    <source>
        <dbReference type="ARBA" id="ARBA00010663"/>
    </source>
</evidence>
<proteinExistence type="inferred from homology"/>
<dbReference type="PROSITE" id="PS00237">
    <property type="entry name" value="G_PROTEIN_RECEP_F1_1"/>
    <property type="match status" value="1"/>
</dbReference>
<gene>
    <name evidence="15" type="ORF">R5R35_011840</name>
</gene>
<dbReference type="GO" id="GO:0001607">
    <property type="term" value="F:neuromedin U receptor activity"/>
    <property type="evidence" value="ECO:0007669"/>
    <property type="project" value="InterPro"/>
</dbReference>
<keyword evidence="8" id="KW-1015">Disulfide bond</keyword>
<dbReference type="PRINTS" id="PR01565">
    <property type="entry name" value="NEUROMEDINUR"/>
</dbReference>
<evidence type="ECO:0000256" key="9">
    <source>
        <dbReference type="ARBA" id="ARBA00023170"/>
    </source>
</evidence>
<feature type="transmembrane region" description="Helical" evidence="13">
    <location>
        <begin position="210"/>
        <end position="228"/>
    </location>
</feature>
<dbReference type="PRINTS" id="PR00237">
    <property type="entry name" value="GPCRRHODOPSN"/>
</dbReference>
<organism evidence="15 16">
    <name type="scientific">Gryllus longicercus</name>
    <dbReference type="NCBI Taxonomy" id="2509291"/>
    <lineage>
        <taxon>Eukaryota</taxon>
        <taxon>Metazoa</taxon>
        <taxon>Ecdysozoa</taxon>
        <taxon>Arthropoda</taxon>
        <taxon>Hexapoda</taxon>
        <taxon>Insecta</taxon>
        <taxon>Pterygota</taxon>
        <taxon>Neoptera</taxon>
        <taxon>Polyneoptera</taxon>
        <taxon>Orthoptera</taxon>
        <taxon>Ensifera</taxon>
        <taxon>Gryllidea</taxon>
        <taxon>Grylloidea</taxon>
        <taxon>Gryllidae</taxon>
        <taxon>Gryllinae</taxon>
        <taxon>Gryllus</taxon>
    </lineage>
</organism>
<accession>A0AAN9W0I6</accession>
<evidence type="ECO:0000256" key="3">
    <source>
        <dbReference type="ARBA" id="ARBA00022475"/>
    </source>
</evidence>
<feature type="transmembrane region" description="Helical" evidence="13">
    <location>
        <begin position="151"/>
        <end position="172"/>
    </location>
</feature>
<reference evidence="15 16" key="1">
    <citation type="submission" date="2024-03" db="EMBL/GenBank/DDBJ databases">
        <title>The genome assembly and annotation of the cricket Gryllus longicercus Weissman &amp; Gray.</title>
        <authorList>
            <person name="Szrajer S."/>
            <person name="Gray D."/>
            <person name="Ylla G."/>
        </authorList>
    </citation>
    <scope>NUCLEOTIDE SEQUENCE [LARGE SCALE GENOMIC DNA]</scope>
    <source>
        <strain evidence="15">DAG 2021-001</strain>
        <tissue evidence="15">Whole body minus gut</tissue>
    </source>
</reference>
<keyword evidence="7 13" id="KW-0472">Membrane</keyword>
<evidence type="ECO:0000256" key="5">
    <source>
        <dbReference type="ARBA" id="ARBA00022989"/>
    </source>
</evidence>
<feature type="transmembrane region" description="Helical" evidence="13">
    <location>
        <begin position="301"/>
        <end position="324"/>
    </location>
</feature>
<dbReference type="Gene3D" id="1.20.1070.10">
    <property type="entry name" value="Rhodopsin 7-helix transmembrane proteins"/>
    <property type="match status" value="1"/>
</dbReference>
<evidence type="ECO:0000256" key="8">
    <source>
        <dbReference type="ARBA" id="ARBA00023157"/>
    </source>
</evidence>
<dbReference type="GO" id="GO:0005886">
    <property type="term" value="C:plasma membrane"/>
    <property type="evidence" value="ECO:0007669"/>
    <property type="project" value="UniProtKB-SubCell"/>
</dbReference>
<dbReference type="PANTHER" id="PTHR24243:SF107">
    <property type="entry name" value="NEUROPEPTIDES CAPA RECEPTOR"/>
    <property type="match status" value="1"/>
</dbReference>
<sequence>MAELEAGNASLNMSLEEYLFMMRGPKHLPLEVVLPITVVYVLIAVTGIVGNLAVCAVIVRTADLHTATNYYLFSLAVSDLLLLILGLPNDLSVYWQQYPWALGETVCKMRAVVSEMMSYTSVLTIVAFSLERYLAICHPLYSYSMKGLRRALRIIAAVWVVALVSAAPFAAYTTVHYVDYPPGSGKIIEESGFCAMLTENIPAIYPVYELSSIVFFFLPMVIMIFLYVRMALTIWRPHSVGKRVEGSIHRKIKQSQNRKSIIRMLAAVVLAFFLCWAPFHLQRLLYIYGKDSPNYLKINEWMYYITGCFYYFSSTVNPILYNVMSARYRDAFFKTLCCMNVQRSSSRDNSSFQETTICYTSSTYGHNRSLSRYNRYSTYHDNEIAVKDNDHIENFCALYHNNLSDNSPPDVVVISSNGKTESLLNHKNRNCRNWNRGTVYESRTSNEKHGQTSVANMCKPWKAHMQQQETCI</sequence>
<keyword evidence="11 12" id="KW-0807">Transducer</keyword>
<feature type="transmembrane region" description="Helical" evidence="13">
    <location>
        <begin position="32"/>
        <end position="58"/>
    </location>
</feature>
<keyword evidence="3" id="KW-1003">Cell membrane</keyword>
<feature type="transmembrane region" description="Helical" evidence="13">
    <location>
        <begin position="70"/>
        <end position="89"/>
    </location>
</feature>
<evidence type="ECO:0000256" key="13">
    <source>
        <dbReference type="SAM" id="Phobius"/>
    </source>
</evidence>
<comment type="subcellular location">
    <subcellularLocation>
        <location evidence="1">Cell membrane</location>
        <topology evidence="1">Multi-pass membrane protein</topology>
    </subcellularLocation>
</comment>
<feature type="domain" description="G-protein coupled receptors family 1 profile" evidence="14">
    <location>
        <begin position="50"/>
        <end position="321"/>
    </location>
</feature>
<evidence type="ECO:0000313" key="16">
    <source>
        <dbReference type="Proteomes" id="UP001378592"/>
    </source>
</evidence>
<dbReference type="Pfam" id="PF00001">
    <property type="entry name" value="7tm_1"/>
    <property type="match status" value="1"/>
</dbReference>
<protein>
    <recommendedName>
        <fullName evidence="14">G-protein coupled receptors family 1 profile domain-containing protein</fullName>
    </recommendedName>
</protein>
<keyword evidence="9 12" id="KW-0675">Receptor</keyword>
<keyword evidence="4 12" id="KW-0812">Transmembrane</keyword>
<dbReference type="PANTHER" id="PTHR24243">
    <property type="entry name" value="G-PROTEIN COUPLED RECEPTOR"/>
    <property type="match status" value="1"/>
</dbReference>
<comment type="caution">
    <text evidence="15">The sequence shown here is derived from an EMBL/GenBank/DDBJ whole genome shotgun (WGS) entry which is preliminary data.</text>
</comment>
<evidence type="ECO:0000256" key="7">
    <source>
        <dbReference type="ARBA" id="ARBA00023136"/>
    </source>
</evidence>
<evidence type="ECO:0000256" key="10">
    <source>
        <dbReference type="ARBA" id="ARBA00023180"/>
    </source>
</evidence>
<feature type="transmembrane region" description="Helical" evidence="13">
    <location>
        <begin position="109"/>
        <end position="130"/>
    </location>
</feature>
<dbReference type="Proteomes" id="UP001378592">
    <property type="component" value="Unassembled WGS sequence"/>
</dbReference>
<dbReference type="AlphaFoldDB" id="A0AAN9W0I6"/>
<evidence type="ECO:0000313" key="15">
    <source>
        <dbReference type="EMBL" id="KAK7873501.1"/>
    </source>
</evidence>
<dbReference type="InterPro" id="IPR000276">
    <property type="entry name" value="GPCR_Rhodpsn"/>
</dbReference>
<dbReference type="EMBL" id="JAZDUA010000013">
    <property type="protein sequence ID" value="KAK7873501.1"/>
    <property type="molecule type" value="Genomic_DNA"/>
</dbReference>
<dbReference type="InterPro" id="IPR005390">
    <property type="entry name" value="NeuromedU_rcpt"/>
</dbReference>
<evidence type="ECO:0000256" key="11">
    <source>
        <dbReference type="ARBA" id="ARBA00023224"/>
    </source>
</evidence>
<evidence type="ECO:0000256" key="12">
    <source>
        <dbReference type="RuleBase" id="RU000688"/>
    </source>
</evidence>
<name>A0AAN9W0I6_9ORTH</name>
<evidence type="ECO:0000256" key="6">
    <source>
        <dbReference type="ARBA" id="ARBA00023040"/>
    </source>
</evidence>
<keyword evidence="6 12" id="KW-0297">G-protein coupled receptor</keyword>
<dbReference type="SUPFAM" id="SSF81321">
    <property type="entry name" value="Family A G protein-coupled receptor-like"/>
    <property type="match status" value="1"/>
</dbReference>
<comment type="similarity">
    <text evidence="2 12">Belongs to the G-protein coupled receptor 1 family.</text>
</comment>
<keyword evidence="5 13" id="KW-1133">Transmembrane helix</keyword>